<evidence type="ECO:0000313" key="1">
    <source>
        <dbReference type="EMBL" id="CAG7726173.1"/>
    </source>
</evidence>
<sequence length="32" mass="3483">MGGSSGDSGNVKGRFIVSDSWRRAWILEIGML</sequence>
<dbReference type="Proteomes" id="UP000708208">
    <property type="component" value="Unassembled WGS sequence"/>
</dbReference>
<feature type="non-terminal residue" evidence="1">
    <location>
        <position position="32"/>
    </location>
</feature>
<accession>A0A8J2JRX3</accession>
<proteinExistence type="predicted"/>
<protein>
    <submittedName>
        <fullName evidence="1">Uncharacterized protein</fullName>
    </submittedName>
</protein>
<comment type="caution">
    <text evidence="1">The sequence shown here is derived from an EMBL/GenBank/DDBJ whole genome shotgun (WGS) entry which is preliminary data.</text>
</comment>
<dbReference type="AlphaFoldDB" id="A0A8J2JRX3"/>
<keyword evidence="2" id="KW-1185">Reference proteome</keyword>
<organism evidence="1 2">
    <name type="scientific">Allacma fusca</name>
    <dbReference type="NCBI Taxonomy" id="39272"/>
    <lineage>
        <taxon>Eukaryota</taxon>
        <taxon>Metazoa</taxon>
        <taxon>Ecdysozoa</taxon>
        <taxon>Arthropoda</taxon>
        <taxon>Hexapoda</taxon>
        <taxon>Collembola</taxon>
        <taxon>Symphypleona</taxon>
        <taxon>Sminthuridae</taxon>
        <taxon>Allacma</taxon>
    </lineage>
</organism>
<reference evidence="1" key="1">
    <citation type="submission" date="2021-06" db="EMBL/GenBank/DDBJ databases">
        <authorList>
            <person name="Hodson N. C."/>
            <person name="Mongue J. A."/>
            <person name="Jaron S. K."/>
        </authorList>
    </citation>
    <scope>NUCLEOTIDE SEQUENCE</scope>
</reference>
<evidence type="ECO:0000313" key="2">
    <source>
        <dbReference type="Proteomes" id="UP000708208"/>
    </source>
</evidence>
<gene>
    <name evidence="1" type="ORF">AFUS01_LOCUS15097</name>
</gene>
<dbReference type="EMBL" id="CAJVCH010131658">
    <property type="protein sequence ID" value="CAG7726173.1"/>
    <property type="molecule type" value="Genomic_DNA"/>
</dbReference>
<name>A0A8J2JRX3_9HEXA</name>